<proteinExistence type="predicted"/>
<dbReference type="HOGENOM" id="CLU_1693302_0_0_6"/>
<evidence type="ECO:0000313" key="2">
    <source>
        <dbReference type="EMBL" id="CEG58747.1"/>
    </source>
</evidence>
<feature type="signal peptide" evidence="1">
    <location>
        <begin position="1"/>
        <end position="26"/>
    </location>
</feature>
<accession>A0A098G9T3</accession>
<protein>
    <submittedName>
        <fullName evidence="2">Uncharacterized protein</fullName>
    </submittedName>
</protein>
<dbReference type="Proteomes" id="UP000032430">
    <property type="component" value="Chromosome I"/>
</dbReference>
<keyword evidence="1" id="KW-0732">Signal</keyword>
<keyword evidence="3" id="KW-1185">Reference proteome</keyword>
<dbReference type="AlphaFoldDB" id="A0A098G9T3"/>
<dbReference type="RefSeq" id="WP_052674009.1">
    <property type="nucleotide sequence ID" value="NZ_LN614827.1"/>
</dbReference>
<name>A0A098G9T3_9GAMM</name>
<gene>
    <name evidence="2" type="ORF">LFA_3415</name>
</gene>
<evidence type="ECO:0000256" key="1">
    <source>
        <dbReference type="SAM" id="SignalP"/>
    </source>
</evidence>
<sequence>MNPFKSCISRSVLLSLFTLVTTSAHSGISVIISTPPPPREIVVGPPGYTNCYMVQPGFYNGVWQHKHRVCEYEGNSGLRMWVTGYWQCGRYLPNGRCTGWHWIGSHWATRPEVAFYSRPSHRDYYRHLAYGRGHEHGHRYRHEESYRGEHRHGYH</sequence>
<dbReference type="KEGG" id="lfa:LFA_3415"/>
<dbReference type="OrthoDB" id="10005630at2"/>
<organism evidence="2 3">
    <name type="scientific">Legionella fallonii LLAP-10</name>
    <dbReference type="NCBI Taxonomy" id="1212491"/>
    <lineage>
        <taxon>Bacteria</taxon>
        <taxon>Pseudomonadati</taxon>
        <taxon>Pseudomonadota</taxon>
        <taxon>Gammaproteobacteria</taxon>
        <taxon>Legionellales</taxon>
        <taxon>Legionellaceae</taxon>
        <taxon>Legionella</taxon>
    </lineage>
</organism>
<dbReference type="EMBL" id="LN614827">
    <property type="protein sequence ID" value="CEG58747.1"/>
    <property type="molecule type" value="Genomic_DNA"/>
</dbReference>
<feature type="chain" id="PRO_5001935570" evidence="1">
    <location>
        <begin position="27"/>
        <end position="155"/>
    </location>
</feature>
<evidence type="ECO:0000313" key="3">
    <source>
        <dbReference type="Proteomes" id="UP000032430"/>
    </source>
</evidence>
<reference evidence="3" key="1">
    <citation type="submission" date="2014-09" db="EMBL/GenBank/DDBJ databases">
        <authorList>
            <person name="Gomez-Valero L."/>
        </authorList>
    </citation>
    <scope>NUCLEOTIDE SEQUENCE [LARGE SCALE GENOMIC DNA]</scope>
    <source>
        <strain evidence="3">ATCC700992</strain>
    </source>
</reference>